<proteinExistence type="predicted"/>
<protein>
    <recommendedName>
        <fullName evidence="5">Mid2 domain-containing protein</fullName>
    </recommendedName>
</protein>
<dbReference type="RefSeq" id="XP_002542611.1">
    <property type="nucleotide sequence ID" value="XM_002542565.1"/>
</dbReference>
<organism evidence="3 4">
    <name type="scientific">Uncinocarpus reesii (strain UAMH 1704)</name>
    <dbReference type="NCBI Taxonomy" id="336963"/>
    <lineage>
        <taxon>Eukaryota</taxon>
        <taxon>Fungi</taxon>
        <taxon>Dikarya</taxon>
        <taxon>Ascomycota</taxon>
        <taxon>Pezizomycotina</taxon>
        <taxon>Eurotiomycetes</taxon>
        <taxon>Eurotiomycetidae</taxon>
        <taxon>Onygenales</taxon>
        <taxon>Onygenaceae</taxon>
        <taxon>Uncinocarpus</taxon>
    </lineage>
</organism>
<name>C4JKH0_UNCRE</name>
<reference evidence="4" key="1">
    <citation type="journal article" date="2009" name="Genome Res.">
        <title>Comparative genomic analyses of the human fungal pathogens Coccidioides and their relatives.</title>
        <authorList>
            <person name="Sharpton T.J."/>
            <person name="Stajich J.E."/>
            <person name="Rounsley S.D."/>
            <person name="Gardner M.J."/>
            <person name="Wortman J.R."/>
            <person name="Jordar V.S."/>
            <person name="Maiti R."/>
            <person name="Kodira C.D."/>
            <person name="Neafsey D.E."/>
            <person name="Zeng Q."/>
            <person name="Hung C.-Y."/>
            <person name="McMahan C."/>
            <person name="Muszewska A."/>
            <person name="Grynberg M."/>
            <person name="Mandel M.A."/>
            <person name="Kellner E.M."/>
            <person name="Barker B.M."/>
            <person name="Galgiani J.N."/>
            <person name="Orbach M.J."/>
            <person name="Kirkland T.N."/>
            <person name="Cole G.T."/>
            <person name="Henn M.R."/>
            <person name="Birren B.W."/>
            <person name="Taylor J.W."/>
        </authorList>
    </citation>
    <scope>NUCLEOTIDE SEQUENCE [LARGE SCALE GENOMIC DNA]</scope>
    <source>
        <strain evidence="4">UAMH 1704</strain>
    </source>
</reference>
<dbReference type="AlphaFoldDB" id="C4JKH0"/>
<dbReference type="EMBL" id="CH476615">
    <property type="protein sequence ID" value="EEP77278.1"/>
    <property type="molecule type" value="Genomic_DNA"/>
</dbReference>
<evidence type="ECO:0000256" key="2">
    <source>
        <dbReference type="SAM" id="Phobius"/>
    </source>
</evidence>
<keyword evidence="4" id="KW-1185">Reference proteome</keyword>
<feature type="transmembrane region" description="Helical" evidence="2">
    <location>
        <begin position="88"/>
        <end position="113"/>
    </location>
</feature>
<evidence type="ECO:0000313" key="3">
    <source>
        <dbReference type="EMBL" id="EEP77278.1"/>
    </source>
</evidence>
<dbReference type="Proteomes" id="UP000002058">
    <property type="component" value="Unassembled WGS sequence"/>
</dbReference>
<keyword evidence="2" id="KW-1133">Transmembrane helix</keyword>
<feature type="compositionally biased region" description="Polar residues" evidence="1">
    <location>
        <begin position="59"/>
        <end position="80"/>
    </location>
</feature>
<feature type="compositionally biased region" description="Polar residues" evidence="1">
    <location>
        <begin position="178"/>
        <end position="188"/>
    </location>
</feature>
<accession>C4JKH0</accession>
<evidence type="ECO:0008006" key="5">
    <source>
        <dbReference type="Google" id="ProtNLM"/>
    </source>
</evidence>
<evidence type="ECO:0000313" key="4">
    <source>
        <dbReference type="Proteomes" id="UP000002058"/>
    </source>
</evidence>
<dbReference type="VEuPathDB" id="FungiDB:UREG_02127"/>
<dbReference type="InParanoid" id="C4JKH0"/>
<dbReference type="eggNOG" id="ENOG502T5QE">
    <property type="taxonomic scope" value="Eukaryota"/>
</dbReference>
<evidence type="ECO:0000256" key="1">
    <source>
        <dbReference type="SAM" id="MobiDB-lite"/>
    </source>
</evidence>
<feature type="region of interest" description="Disordered" evidence="1">
    <location>
        <begin position="59"/>
        <end position="82"/>
    </location>
</feature>
<dbReference type="GeneID" id="8441323"/>
<feature type="region of interest" description="Disordered" evidence="1">
    <location>
        <begin position="167"/>
        <end position="198"/>
    </location>
</feature>
<dbReference type="OMA" id="CAMALFI"/>
<dbReference type="KEGG" id="ure:UREG_02127"/>
<sequence>MATVAATDAARRITHVSMQIRETTSLCCSEGSTCGIPTETVISTVSLTEIVTVTPAPMTATNSESGIRSNTGIPQATSTDANDEDTPIGTIVGGVIGGAALLLLVVLVLLLGYRRDWFKKAPLNAIPTTTGNVASNEYNPIPTSGPISPIFIGSHSSMGTPSNSWARVMYPQPAPSSRPASEVQQSNDYYEMPLDRQD</sequence>
<dbReference type="HOGENOM" id="CLU_1379047_0_0_1"/>
<gene>
    <name evidence="3" type="ORF">UREG_02127</name>
</gene>
<keyword evidence="2" id="KW-0472">Membrane</keyword>
<keyword evidence="2" id="KW-0812">Transmembrane</keyword>